<proteinExistence type="predicted"/>
<dbReference type="RefSeq" id="WP_127008340.1">
    <property type="nucleotide sequence ID" value="NZ_JBPFKZ010000014.1"/>
</dbReference>
<dbReference type="EMBL" id="WBKH01000010">
    <property type="protein sequence ID" value="KAB1477189.1"/>
    <property type="molecule type" value="Genomic_DNA"/>
</dbReference>
<reference evidence="1 2" key="1">
    <citation type="submission" date="2019-09" db="EMBL/GenBank/DDBJ databases">
        <title>Draft genome sequence of 3 type strains from the CCUG.</title>
        <authorList>
            <person name="Pineiro-Iglesias B."/>
            <person name="Tunovic T."/>
            <person name="Unosson C."/>
            <person name="Inganas E."/>
            <person name="Ohlen M."/>
            <person name="Cardew S."/>
            <person name="Jensie-Markopoulos S."/>
            <person name="Salva-Serra F."/>
            <person name="Jaen-Luchoro D."/>
            <person name="Karlsson R."/>
            <person name="Svensson-Stadler L."/>
            <person name="Chun J."/>
            <person name="Moore E."/>
        </authorList>
    </citation>
    <scope>NUCLEOTIDE SEQUENCE [LARGE SCALE GENOMIC DNA]</scope>
    <source>
        <strain evidence="1 2">CCUG 65427</strain>
    </source>
</reference>
<organism evidence="1 2">
    <name type="scientific">Veillonella seminalis</name>
    <dbReference type="NCBI Taxonomy" id="1502943"/>
    <lineage>
        <taxon>Bacteria</taxon>
        <taxon>Bacillati</taxon>
        <taxon>Bacillota</taxon>
        <taxon>Negativicutes</taxon>
        <taxon>Veillonellales</taxon>
        <taxon>Veillonellaceae</taxon>
        <taxon>Veillonella</taxon>
    </lineage>
</organism>
<dbReference type="Gene3D" id="1.10.3790.10">
    <property type="entry name" value="NinB"/>
    <property type="match status" value="1"/>
</dbReference>
<dbReference type="InterPro" id="IPR036619">
    <property type="entry name" value="NinB_sf"/>
</dbReference>
<dbReference type="SUPFAM" id="SSF103370">
    <property type="entry name" value="NinB"/>
    <property type="match status" value="1"/>
</dbReference>
<name>A0A833FIU1_9FIRM</name>
<accession>A0A833FIU1</accession>
<evidence type="ECO:0000313" key="1">
    <source>
        <dbReference type="EMBL" id="KAB1477189.1"/>
    </source>
</evidence>
<dbReference type="AlphaFoldDB" id="A0A833FIU1"/>
<evidence type="ECO:0000313" key="2">
    <source>
        <dbReference type="Proteomes" id="UP000434554"/>
    </source>
</evidence>
<sequence length="185" mass="21053">MKWTTKGVNLLKSIAWQLVIPAPKDNDIAKIDSETEYTIEIKRKSKRRSLNANAYCWVLCQKIAVELSKNGYISKEDVYRKAILDSQKGEAVGIPINIVDSVIRKWRHNGIGWLAIVDDCERLEGVKRVYLYAGSSSYNVSEMSRLIECLVDECQQLGVPLDPSDYIKSLLEDWSKQVEQAETRG</sequence>
<dbReference type="GeneID" id="83055610"/>
<dbReference type="Proteomes" id="UP000434554">
    <property type="component" value="Unassembled WGS sequence"/>
</dbReference>
<gene>
    <name evidence="1" type="ORF">F8R14_09335</name>
</gene>
<comment type="caution">
    <text evidence="1">The sequence shown here is derived from an EMBL/GenBank/DDBJ whole genome shotgun (WGS) entry which is preliminary data.</text>
</comment>
<protein>
    <submittedName>
        <fullName evidence="1">Uncharacterized protein</fullName>
    </submittedName>
</protein>